<protein>
    <submittedName>
        <fullName evidence="2">Membrane protein</fullName>
    </submittedName>
</protein>
<evidence type="ECO:0000256" key="1">
    <source>
        <dbReference type="SAM" id="Phobius"/>
    </source>
</evidence>
<feature type="transmembrane region" description="Helical" evidence="1">
    <location>
        <begin position="130"/>
        <end position="149"/>
    </location>
</feature>
<evidence type="ECO:0000313" key="3">
    <source>
        <dbReference type="Proteomes" id="UP000676967"/>
    </source>
</evidence>
<keyword evidence="1" id="KW-0472">Membrane</keyword>
<dbReference type="EMBL" id="AP023356">
    <property type="protein sequence ID" value="BCJ41866.1"/>
    <property type="molecule type" value="Genomic_DNA"/>
</dbReference>
<keyword evidence="1" id="KW-0812">Transmembrane</keyword>
<keyword evidence="1" id="KW-1133">Transmembrane helix</keyword>
<dbReference type="InterPro" id="IPR013901">
    <property type="entry name" value="Anthrone_oxy"/>
</dbReference>
<evidence type="ECO:0000313" key="2">
    <source>
        <dbReference type="EMBL" id="BCJ41866.1"/>
    </source>
</evidence>
<organism evidence="2 3">
    <name type="scientific">Actinoplanes ianthinogenes</name>
    <dbReference type="NCBI Taxonomy" id="122358"/>
    <lineage>
        <taxon>Bacteria</taxon>
        <taxon>Bacillati</taxon>
        <taxon>Actinomycetota</taxon>
        <taxon>Actinomycetes</taxon>
        <taxon>Micromonosporales</taxon>
        <taxon>Micromonosporaceae</taxon>
        <taxon>Actinoplanes</taxon>
    </lineage>
</organism>
<feature type="transmembrane region" description="Helical" evidence="1">
    <location>
        <begin position="53"/>
        <end position="71"/>
    </location>
</feature>
<proteinExistence type="predicted"/>
<dbReference type="Pfam" id="PF08592">
    <property type="entry name" value="Anthrone_oxy"/>
    <property type="match status" value="1"/>
</dbReference>
<dbReference type="Proteomes" id="UP000676967">
    <property type="component" value="Chromosome"/>
</dbReference>
<name>A0ABM7LRG1_9ACTN</name>
<gene>
    <name evidence="2" type="ORF">Aiant_25230</name>
</gene>
<keyword evidence="3" id="KW-1185">Reference proteome</keyword>
<dbReference type="RefSeq" id="WP_189335329.1">
    <property type="nucleotide sequence ID" value="NZ_AP023356.1"/>
</dbReference>
<sequence length="150" mass="15986">MPAVLIAATVLTGLATGVFALYSHTLMPAFRQTDDRTFVAAFQAVDRAIINPWFMITFLGAPVAIAAAGFLRPGVLIWSAFALYLAVVVITVAVHLPLNDALKAAGDPAVIDVAAVRVAFRERRWLLWNHVRLAASGTAFVLLTVALTGS</sequence>
<reference evidence="2 3" key="1">
    <citation type="submission" date="2020-08" db="EMBL/GenBank/DDBJ databases">
        <title>Whole genome shotgun sequence of Actinoplanes ianthinogenes NBRC 13996.</title>
        <authorList>
            <person name="Komaki H."/>
            <person name="Tamura T."/>
        </authorList>
    </citation>
    <scope>NUCLEOTIDE SEQUENCE [LARGE SCALE GENOMIC DNA]</scope>
    <source>
        <strain evidence="2 3">NBRC 13996</strain>
    </source>
</reference>
<accession>A0ABM7LRG1</accession>
<feature type="transmembrane region" description="Helical" evidence="1">
    <location>
        <begin position="78"/>
        <end position="98"/>
    </location>
</feature>